<keyword evidence="1" id="KW-0378">Hydrolase</keyword>
<dbReference type="Proteomes" id="UP000268162">
    <property type="component" value="Unassembled WGS sequence"/>
</dbReference>
<reference evidence="5" key="1">
    <citation type="journal article" date="2018" name="Nat. Microbiol.">
        <title>Leveraging single-cell genomics to expand the fungal tree of life.</title>
        <authorList>
            <person name="Ahrendt S.R."/>
            <person name="Quandt C.A."/>
            <person name="Ciobanu D."/>
            <person name="Clum A."/>
            <person name="Salamov A."/>
            <person name="Andreopoulos B."/>
            <person name="Cheng J.F."/>
            <person name="Woyke T."/>
            <person name="Pelin A."/>
            <person name="Henrissat B."/>
            <person name="Reynolds N.K."/>
            <person name="Benny G.L."/>
            <person name="Smith M.E."/>
            <person name="James T.Y."/>
            <person name="Grigoriev I.V."/>
        </authorList>
    </citation>
    <scope>NUCLEOTIDE SEQUENCE [LARGE SCALE GENOMIC DNA]</scope>
    <source>
        <strain evidence="5">RSA 468</strain>
    </source>
</reference>
<dbReference type="EMBL" id="ML003028">
    <property type="protein sequence ID" value="RKP34905.1"/>
    <property type="molecule type" value="Genomic_DNA"/>
</dbReference>
<protein>
    <recommendedName>
        <fullName evidence="3">SMP-30/Gluconolactonase/LRE-like region domain-containing protein</fullName>
    </recommendedName>
</protein>
<accession>A0A4P9ZNY2</accession>
<keyword evidence="5" id="KW-1185">Reference proteome</keyword>
<proteinExistence type="predicted"/>
<feature type="signal peptide" evidence="2">
    <location>
        <begin position="1"/>
        <end position="30"/>
    </location>
</feature>
<sequence length="352" mass="37381">MVSFSLNNTSAWGMLTIALHMLAISAKCLPEPTTPSTSVGFTAADSKFGSQIEGAATDAQGNLYAVNFGTEADKDTLGIAAGTGAQSLFYKDADATTWFNSMRFVKTSSGIVTYAGDVVGHRVLKLTGATGSLTSSVFCQDPTMLQPNDMAAASTGDLFLSGMNYTATTTKGNGDLWWCNAQGQAKRLDTLERTNGIEVSPNNQYLYLSEAQNKDGAVIGNRIWRYEVDPSTGVKMGADGTPTKSLFVDFATLDQTQATDIDGMRCDTQGNLFVTRNGLGQVVVFSPERKELSRITAPFKSVKNLEFGGSDGKTLYIVGTCDAVEGTTDAQKGCVSAHPGQQNPGLSWSLLQ</sequence>
<dbReference type="InterPro" id="IPR013658">
    <property type="entry name" value="SGL"/>
</dbReference>
<dbReference type="Pfam" id="PF08450">
    <property type="entry name" value="SGL"/>
    <property type="match status" value="1"/>
</dbReference>
<gene>
    <name evidence="4" type="ORF">BJ085DRAFT_31443</name>
</gene>
<dbReference type="STRING" id="215637.A0A4P9ZNY2"/>
<dbReference type="GO" id="GO:0016787">
    <property type="term" value="F:hydrolase activity"/>
    <property type="evidence" value="ECO:0007669"/>
    <property type="project" value="UniProtKB-KW"/>
</dbReference>
<evidence type="ECO:0000313" key="5">
    <source>
        <dbReference type="Proteomes" id="UP000268162"/>
    </source>
</evidence>
<dbReference type="InterPro" id="IPR051262">
    <property type="entry name" value="SMP-30/CGR1_Lactonase"/>
</dbReference>
<dbReference type="InterPro" id="IPR011042">
    <property type="entry name" value="6-blade_b-propeller_TolB-like"/>
</dbReference>
<evidence type="ECO:0000313" key="4">
    <source>
        <dbReference type="EMBL" id="RKP34905.1"/>
    </source>
</evidence>
<dbReference type="AlphaFoldDB" id="A0A4P9ZNY2"/>
<dbReference type="SUPFAM" id="SSF63829">
    <property type="entry name" value="Calcium-dependent phosphotriesterase"/>
    <property type="match status" value="1"/>
</dbReference>
<organism evidence="4 5">
    <name type="scientific">Dimargaris cristalligena</name>
    <dbReference type="NCBI Taxonomy" id="215637"/>
    <lineage>
        <taxon>Eukaryota</taxon>
        <taxon>Fungi</taxon>
        <taxon>Fungi incertae sedis</taxon>
        <taxon>Zoopagomycota</taxon>
        <taxon>Kickxellomycotina</taxon>
        <taxon>Dimargaritomycetes</taxon>
        <taxon>Dimargaritales</taxon>
        <taxon>Dimargaritaceae</taxon>
        <taxon>Dimargaris</taxon>
    </lineage>
</organism>
<evidence type="ECO:0000256" key="2">
    <source>
        <dbReference type="SAM" id="SignalP"/>
    </source>
</evidence>
<dbReference type="PANTHER" id="PTHR47572">
    <property type="entry name" value="LIPOPROTEIN-RELATED"/>
    <property type="match status" value="1"/>
</dbReference>
<dbReference type="PANTHER" id="PTHR47572:SF4">
    <property type="entry name" value="LACTONASE DRP35"/>
    <property type="match status" value="1"/>
</dbReference>
<dbReference type="Gene3D" id="2.120.10.30">
    <property type="entry name" value="TolB, C-terminal domain"/>
    <property type="match status" value="1"/>
</dbReference>
<evidence type="ECO:0000259" key="3">
    <source>
        <dbReference type="Pfam" id="PF08450"/>
    </source>
</evidence>
<keyword evidence="2" id="KW-0732">Signal</keyword>
<evidence type="ECO:0000256" key="1">
    <source>
        <dbReference type="ARBA" id="ARBA00022801"/>
    </source>
</evidence>
<feature type="chain" id="PRO_5021023690" description="SMP-30/Gluconolactonase/LRE-like region domain-containing protein" evidence="2">
    <location>
        <begin position="31"/>
        <end position="352"/>
    </location>
</feature>
<name>A0A4P9ZNY2_9FUNG</name>
<feature type="domain" description="SMP-30/Gluconolactonase/LRE-like region" evidence="3">
    <location>
        <begin position="129"/>
        <end position="318"/>
    </location>
</feature>